<reference evidence="2 3" key="1">
    <citation type="submission" date="2023-05" db="EMBL/GenBank/DDBJ databases">
        <title>B98-5 Cell Line De Novo Hybrid Assembly: An Optical Mapping Approach.</title>
        <authorList>
            <person name="Kananen K."/>
            <person name="Auerbach J.A."/>
            <person name="Kautto E."/>
            <person name="Blachly J.S."/>
        </authorList>
    </citation>
    <scope>NUCLEOTIDE SEQUENCE [LARGE SCALE GENOMIC DNA]</scope>
    <source>
        <strain evidence="2">B95-8</strain>
        <tissue evidence="2">Cell line</tissue>
    </source>
</reference>
<dbReference type="EMBL" id="JASSZA010000007">
    <property type="protein sequence ID" value="KAK2106809.1"/>
    <property type="molecule type" value="Genomic_DNA"/>
</dbReference>
<proteinExistence type="predicted"/>
<evidence type="ECO:0000256" key="1">
    <source>
        <dbReference type="SAM" id="MobiDB-lite"/>
    </source>
</evidence>
<gene>
    <name evidence="2" type="ORF">P7K49_016323</name>
</gene>
<name>A0ABQ9VD24_SAGOE</name>
<organism evidence="2 3">
    <name type="scientific">Saguinus oedipus</name>
    <name type="common">Cotton-top tamarin</name>
    <name type="synonym">Oedipomidas oedipus</name>
    <dbReference type="NCBI Taxonomy" id="9490"/>
    <lineage>
        <taxon>Eukaryota</taxon>
        <taxon>Metazoa</taxon>
        <taxon>Chordata</taxon>
        <taxon>Craniata</taxon>
        <taxon>Vertebrata</taxon>
        <taxon>Euteleostomi</taxon>
        <taxon>Mammalia</taxon>
        <taxon>Eutheria</taxon>
        <taxon>Euarchontoglires</taxon>
        <taxon>Primates</taxon>
        <taxon>Haplorrhini</taxon>
        <taxon>Platyrrhini</taxon>
        <taxon>Cebidae</taxon>
        <taxon>Callitrichinae</taxon>
        <taxon>Saguinus</taxon>
    </lineage>
</organism>
<sequence length="153" mass="17275">MELMASEENRRFGAAGGEAPSVHHLWLGLLELERERKLANWYRVGVWRARADSNLGMPSKFYVYRQGETEARLRPCLGRLKAHSLEDQDRAQPLLTYHFLVSPSSLFPALSSIHNGVAATSQQSQDQTPRQPQHQMTSREVNSSLGPQNNPQP</sequence>
<feature type="region of interest" description="Disordered" evidence="1">
    <location>
        <begin position="117"/>
        <end position="153"/>
    </location>
</feature>
<accession>A0ABQ9VD24</accession>
<dbReference type="Proteomes" id="UP001266305">
    <property type="component" value="Unassembled WGS sequence"/>
</dbReference>
<evidence type="ECO:0000313" key="3">
    <source>
        <dbReference type="Proteomes" id="UP001266305"/>
    </source>
</evidence>
<feature type="compositionally biased region" description="Polar residues" evidence="1">
    <location>
        <begin position="136"/>
        <end position="153"/>
    </location>
</feature>
<feature type="compositionally biased region" description="Low complexity" evidence="1">
    <location>
        <begin position="120"/>
        <end position="135"/>
    </location>
</feature>
<evidence type="ECO:0000313" key="2">
    <source>
        <dbReference type="EMBL" id="KAK2106809.1"/>
    </source>
</evidence>
<protein>
    <submittedName>
        <fullName evidence="2">Uncharacterized protein</fullName>
    </submittedName>
</protein>
<keyword evidence="3" id="KW-1185">Reference proteome</keyword>
<comment type="caution">
    <text evidence="2">The sequence shown here is derived from an EMBL/GenBank/DDBJ whole genome shotgun (WGS) entry which is preliminary data.</text>
</comment>